<dbReference type="EMBL" id="FUYC01000009">
    <property type="protein sequence ID" value="SKA86418.1"/>
    <property type="molecule type" value="Genomic_DNA"/>
</dbReference>
<dbReference type="Proteomes" id="UP000190027">
    <property type="component" value="Unassembled WGS sequence"/>
</dbReference>
<evidence type="ECO:0000256" key="1">
    <source>
        <dbReference type="SAM" id="MobiDB-lite"/>
    </source>
</evidence>
<evidence type="ECO:0000313" key="4">
    <source>
        <dbReference type="Proteomes" id="UP000190027"/>
    </source>
</evidence>
<evidence type="ECO:0000313" key="3">
    <source>
        <dbReference type="EMBL" id="SKA86418.1"/>
    </source>
</evidence>
<feature type="chain" id="PRO_5012820748" description="DUF4019 domain-containing protein" evidence="2">
    <location>
        <begin position="22"/>
        <end position="303"/>
    </location>
</feature>
<keyword evidence="2" id="KW-0732">Signal</keyword>
<proteinExistence type="predicted"/>
<accession>A0A1T4XB97</accession>
<dbReference type="OrthoDB" id="5450602at2"/>
<dbReference type="AlphaFoldDB" id="A0A1T4XB97"/>
<name>A0A1T4XB97_9BACT</name>
<protein>
    <recommendedName>
        <fullName evidence="5">DUF4019 domain-containing protein</fullName>
    </recommendedName>
</protein>
<gene>
    <name evidence="3" type="ORF">SAMN02745704_01943</name>
</gene>
<feature type="region of interest" description="Disordered" evidence="1">
    <location>
        <begin position="167"/>
        <end position="195"/>
    </location>
</feature>
<dbReference type="RefSeq" id="WP_144019396.1">
    <property type="nucleotide sequence ID" value="NZ_FUYC01000009.1"/>
</dbReference>
<feature type="signal peptide" evidence="2">
    <location>
        <begin position="1"/>
        <end position="21"/>
    </location>
</feature>
<organism evidence="3 4">
    <name type="scientific">Paucidesulfovibrio gracilis DSM 16080</name>
    <dbReference type="NCBI Taxonomy" id="1121449"/>
    <lineage>
        <taxon>Bacteria</taxon>
        <taxon>Pseudomonadati</taxon>
        <taxon>Thermodesulfobacteriota</taxon>
        <taxon>Desulfovibrionia</taxon>
        <taxon>Desulfovibrionales</taxon>
        <taxon>Desulfovibrionaceae</taxon>
        <taxon>Paucidesulfovibrio</taxon>
    </lineage>
</organism>
<dbReference type="STRING" id="1121449.SAMN02745704_01943"/>
<keyword evidence="4" id="KW-1185">Reference proteome</keyword>
<sequence length="303" mass="32657">MKRMAVIVTLLSCVWALPVMAASWSMQCPPGWTDERSGLGDDLVKQCIAPTQDAFVELYASQGEVLPLERLLQEWETEMLSRGLPFQSRLKQQATTVTGVPALVREYTGMANGARFHSVVAGMVNSGRTYVLQALYVEDRAALVSQVRMALDSFVFTNGSGGGCAAQQGGAWQPGREQPGTVSGGGGSATAGAGTQVPGLVDRAWKTGGNMSAKWGDAHGSVEPGKDYSVWELTTTRSVGLHFRDPYKKGKQTYHVDIVDKPSGKYVARETVGMFSKIRVGPGHFMITVRPASAYAGWSCDWE</sequence>
<evidence type="ECO:0008006" key="5">
    <source>
        <dbReference type="Google" id="ProtNLM"/>
    </source>
</evidence>
<evidence type="ECO:0000256" key="2">
    <source>
        <dbReference type="SAM" id="SignalP"/>
    </source>
</evidence>
<reference evidence="3 4" key="1">
    <citation type="submission" date="2017-02" db="EMBL/GenBank/DDBJ databases">
        <authorList>
            <person name="Peterson S.W."/>
        </authorList>
    </citation>
    <scope>NUCLEOTIDE SEQUENCE [LARGE SCALE GENOMIC DNA]</scope>
    <source>
        <strain evidence="3 4">DSM 16080</strain>
    </source>
</reference>